<protein>
    <submittedName>
        <fullName evidence="1">Uncharacterized protein</fullName>
    </submittedName>
</protein>
<gene>
    <name evidence="1" type="ORF">BOV88_04780</name>
</gene>
<organism evidence="1 2">
    <name type="scientific">Solemya velum gill symbiont</name>
    <dbReference type="NCBI Taxonomy" id="2340"/>
    <lineage>
        <taxon>Bacteria</taxon>
        <taxon>Pseudomonadati</taxon>
        <taxon>Pseudomonadota</taxon>
        <taxon>Gammaproteobacteria</taxon>
        <taxon>sulfur-oxidizing symbionts</taxon>
    </lineage>
</organism>
<comment type="caution">
    <text evidence="1">The sequence shown here is derived from an EMBL/GenBank/DDBJ whole genome shotgun (WGS) entry which is preliminary data.</text>
</comment>
<dbReference type="EMBL" id="MPNX01000004">
    <property type="protein sequence ID" value="OOY35558.1"/>
    <property type="molecule type" value="Genomic_DNA"/>
</dbReference>
<evidence type="ECO:0000313" key="2">
    <source>
        <dbReference type="Proteomes" id="UP000190962"/>
    </source>
</evidence>
<accession>A0A1T2NXP2</accession>
<reference evidence="1 2" key="1">
    <citation type="submission" date="2016-11" db="EMBL/GenBank/DDBJ databases">
        <title>Mixed transmission modes and dynamic genome evolution in an obligate animal-bacterial symbiosis.</title>
        <authorList>
            <person name="Russell S.L."/>
            <person name="Corbett-Detig R.B."/>
            <person name="Cavanaugh C.M."/>
        </authorList>
    </citation>
    <scope>NUCLEOTIDE SEQUENCE [LARGE SCALE GENOMIC DNA]</scope>
    <source>
        <strain evidence="1">MA-KB16</strain>
    </source>
</reference>
<name>A0A1T2NXP2_SOVGS</name>
<sequence>MNFDLAARMRHFCVTNLRIKNAWSVLSASPEGVKRRDALNNSAAITCDSSLELTHSGGNLFVQT</sequence>
<dbReference type="AlphaFoldDB" id="A0A1T2NXP2"/>
<evidence type="ECO:0000313" key="1">
    <source>
        <dbReference type="EMBL" id="OOY35558.1"/>
    </source>
</evidence>
<dbReference type="Proteomes" id="UP000190962">
    <property type="component" value="Unassembled WGS sequence"/>
</dbReference>
<proteinExistence type="predicted"/>